<proteinExistence type="predicted"/>
<dbReference type="Proteomes" id="UP000199223">
    <property type="component" value="Unassembled WGS sequence"/>
</dbReference>
<dbReference type="EMBL" id="FNZA01000012">
    <property type="protein sequence ID" value="SEJ62684.1"/>
    <property type="molecule type" value="Genomic_DNA"/>
</dbReference>
<reference evidence="2" key="1">
    <citation type="submission" date="2016-10" db="EMBL/GenBank/DDBJ databases">
        <authorList>
            <person name="Varghese N."/>
            <person name="Submissions S."/>
        </authorList>
    </citation>
    <scope>NUCLEOTIDE SEQUENCE [LARGE SCALE GENOMIC DNA]</scope>
    <source>
        <strain evidence="2">CGMCC 1.10218</strain>
    </source>
</reference>
<dbReference type="RefSeq" id="WP_092264984.1">
    <property type="nucleotide sequence ID" value="NZ_FNZA01000012.1"/>
</dbReference>
<name>A0A1H7ADR2_9DEIO</name>
<gene>
    <name evidence="1" type="ORF">SAMN04488058_11260</name>
</gene>
<evidence type="ECO:0000313" key="2">
    <source>
        <dbReference type="Proteomes" id="UP000199223"/>
    </source>
</evidence>
<dbReference type="STRING" id="856736.SAMN04488058_11260"/>
<sequence>MSIDYLRFYQASLTRKAARSVMEDPERDPNEEFPEVSFPPVIVLSGGTLISGRIAGPDGYNARLRQVLRQAPGSDPEALEDLMVMFPAQTVLSREQLASEELPSFEHLYLVDVRTYQGTRVINIPAFVVRFDAIDGWNIGVLPQ</sequence>
<accession>A0A1H7ADR2</accession>
<dbReference type="AlphaFoldDB" id="A0A1H7ADR2"/>
<dbReference type="OrthoDB" id="72664at2"/>
<organism evidence="1 2">
    <name type="scientific">Deinococcus reticulitermitis</name>
    <dbReference type="NCBI Taxonomy" id="856736"/>
    <lineage>
        <taxon>Bacteria</taxon>
        <taxon>Thermotogati</taxon>
        <taxon>Deinococcota</taxon>
        <taxon>Deinococci</taxon>
        <taxon>Deinococcales</taxon>
        <taxon>Deinococcaceae</taxon>
        <taxon>Deinococcus</taxon>
    </lineage>
</organism>
<evidence type="ECO:0000313" key="1">
    <source>
        <dbReference type="EMBL" id="SEJ62684.1"/>
    </source>
</evidence>
<keyword evidence="2" id="KW-1185">Reference proteome</keyword>
<protein>
    <submittedName>
        <fullName evidence="1">Uncharacterized protein</fullName>
    </submittedName>
</protein>